<dbReference type="AlphaFoldDB" id="A0A1Q5PIP6"/>
<dbReference type="STRING" id="1797110.A3841_08820"/>
<gene>
    <name evidence="1" type="ORF">A3841_08820</name>
</gene>
<evidence type="ECO:0000313" key="2">
    <source>
        <dbReference type="Proteomes" id="UP000186551"/>
    </source>
</evidence>
<dbReference type="EMBL" id="LVWA01000002">
    <property type="protein sequence ID" value="OKL42089.1"/>
    <property type="molecule type" value="Genomic_DNA"/>
</dbReference>
<evidence type="ECO:0000313" key="1">
    <source>
        <dbReference type="EMBL" id="OKL42089.1"/>
    </source>
</evidence>
<sequence>MLRASPPEKTAPAGFERGEVRCLPAGKAPPGPAAPAGLLRSLGRAALGSPGAGVHCLPAGVTLQEAGQAEEKRWEQGHGKVRVAGRALERGASSAWGF</sequence>
<proteinExistence type="predicted"/>
<dbReference type="Proteomes" id="UP000186551">
    <property type="component" value="Unassembled WGS sequence"/>
</dbReference>
<comment type="caution">
    <text evidence="1">The sequence shown here is derived from an EMBL/GenBank/DDBJ whole genome shotgun (WGS) entry which is preliminary data.</text>
</comment>
<protein>
    <submittedName>
        <fullName evidence="1">Uncharacterized protein</fullName>
    </submittedName>
</protein>
<name>A0A1Q5PIP6_9BACT</name>
<keyword evidence="2" id="KW-1185">Reference proteome</keyword>
<accession>A0A1Q5PIP6</accession>
<reference evidence="1 2" key="1">
    <citation type="submission" date="2016-03" db="EMBL/GenBank/DDBJ databases">
        <title>Genome sequence of Pontibacter sp. nov., of the family cytophagaceae, isolated from marine sediment of the Yellow Sea, China.</title>
        <authorList>
            <person name="Zhang G."/>
            <person name="Zhang R."/>
        </authorList>
    </citation>
    <scope>NUCLEOTIDE SEQUENCE [LARGE SCALE GENOMIC DNA]</scope>
    <source>
        <strain evidence="1 2">S10-8</strain>
    </source>
</reference>
<organism evidence="1 2">
    <name type="scientific">Pontibacter flavimaris</name>
    <dbReference type="NCBI Taxonomy" id="1797110"/>
    <lineage>
        <taxon>Bacteria</taxon>
        <taxon>Pseudomonadati</taxon>
        <taxon>Bacteroidota</taxon>
        <taxon>Cytophagia</taxon>
        <taxon>Cytophagales</taxon>
        <taxon>Hymenobacteraceae</taxon>
        <taxon>Pontibacter</taxon>
    </lineage>
</organism>